<gene>
    <name evidence="3" type="ORF">PCOR1329_LOCUS66189</name>
</gene>
<accession>A0ABN9WCY0</accession>
<organism evidence="3 4">
    <name type="scientific">Prorocentrum cordatum</name>
    <dbReference type="NCBI Taxonomy" id="2364126"/>
    <lineage>
        <taxon>Eukaryota</taxon>
        <taxon>Sar</taxon>
        <taxon>Alveolata</taxon>
        <taxon>Dinophyceae</taxon>
        <taxon>Prorocentrales</taxon>
        <taxon>Prorocentraceae</taxon>
        <taxon>Prorocentrum</taxon>
    </lineage>
</organism>
<comment type="caution">
    <text evidence="3">The sequence shown here is derived from an EMBL/GenBank/DDBJ whole genome shotgun (WGS) entry which is preliminary data.</text>
</comment>
<evidence type="ECO:0000256" key="2">
    <source>
        <dbReference type="SAM" id="SignalP"/>
    </source>
</evidence>
<feature type="compositionally biased region" description="Polar residues" evidence="1">
    <location>
        <begin position="55"/>
        <end position="67"/>
    </location>
</feature>
<evidence type="ECO:0000256" key="1">
    <source>
        <dbReference type="SAM" id="MobiDB-lite"/>
    </source>
</evidence>
<protein>
    <recommendedName>
        <fullName evidence="5">Subtilisin</fullName>
    </recommendedName>
</protein>
<feature type="signal peptide" evidence="2">
    <location>
        <begin position="1"/>
        <end position="17"/>
    </location>
</feature>
<feature type="region of interest" description="Disordered" evidence="1">
    <location>
        <begin position="46"/>
        <end position="67"/>
    </location>
</feature>
<evidence type="ECO:0000313" key="3">
    <source>
        <dbReference type="EMBL" id="CAK0884185.1"/>
    </source>
</evidence>
<feature type="chain" id="PRO_5045941149" description="Subtilisin" evidence="2">
    <location>
        <begin position="18"/>
        <end position="285"/>
    </location>
</feature>
<keyword evidence="4" id="KW-1185">Reference proteome</keyword>
<keyword evidence="2" id="KW-0732">Signal</keyword>
<proteinExistence type="predicted"/>
<dbReference type="Proteomes" id="UP001189429">
    <property type="component" value="Unassembled WGS sequence"/>
</dbReference>
<reference evidence="3" key="1">
    <citation type="submission" date="2023-10" db="EMBL/GenBank/DDBJ databases">
        <authorList>
            <person name="Chen Y."/>
            <person name="Shah S."/>
            <person name="Dougan E. K."/>
            <person name="Thang M."/>
            <person name="Chan C."/>
        </authorList>
    </citation>
    <scope>NUCLEOTIDE SEQUENCE [LARGE SCALE GENOMIC DNA]</scope>
</reference>
<name>A0ABN9WCY0_9DINO</name>
<dbReference type="EMBL" id="CAUYUJ010018512">
    <property type="protein sequence ID" value="CAK0884185.1"/>
    <property type="molecule type" value="Genomic_DNA"/>
</dbReference>
<evidence type="ECO:0008006" key="5">
    <source>
        <dbReference type="Google" id="ProtNLM"/>
    </source>
</evidence>
<evidence type="ECO:0000313" key="4">
    <source>
        <dbReference type="Proteomes" id="UP001189429"/>
    </source>
</evidence>
<sequence>MLARWTILALVTARTTATGTAEQPEEPACAVHEEDEADGLAALQTTESKRKATSESHGSSNTTAPGVSSGPTCYGYTGGSCSVQACTAARNARCSGGYCTCDAGCSSANGTCYMEKNKVIAQSFTLSNAKWPKYYMYMKTVSTFDQMRVSDSWFGVGGDKFSLYQLPGAYEGQPTFFLGSSKWESSVVAIAGTTGTAVHPYAAYAKSLQKKTGVDKLAVTVCARANGTIMIGGLGNSSITKKPVWAYIQHGTWLVYGYSTGDPGQGGYWIPKPALPANSVPACSV</sequence>